<feature type="compositionally biased region" description="Basic and acidic residues" evidence="1">
    <location>
        <begin position="1"/>
        <end position="20"/>
    </location>
</feature>
<evidence type="ECO:0000313" key="3">
    <source>
        <dbReference type="Proteomes" id="UP000011922"/>
    </source>
</evidence>
<name>M5Q2D4_DESAF</name>
<dbReference type="RefSeq" id="WP_005986405.1">
    <property type="nucleotide sequence ID" value="NZ_AOSV01000019.1"/>
</dbReference>
<dbReference type="Proteomes" id="UP000011922">
    <property type="component" value="Unassembled WGS sequence"/>
</dbReference>
<dbReference type="PATRIC" id="fig|1262666.3.peg.1862"/>
<dbReference type="EMBL" id="AOSV01000019">
    <property type="protein sequence ID" value="EMG37328.1"/>
    <property type="molecule type" value="Genomic_DNA"/>
</dbReference>
<sequence length="65" mass="7372">MTARQPKSDSESELQRKSHAENIQAAQARIKELAGALTKHARRRKTNLFQEGDATTWRTVDPLRA</sequence>
<evidence type="ECO:0000313" key="2">
    <source>
        <dbReference type="EMBL" id="EMG37328.1"/>
    </source>
</evidence>
<gene>
    <name evidence="2" type="ORF">PCS_01840</name>
</gene>
<dbReference type="AlphaFoldDB" id="M5Q2D4"/>
<feature type="region of interest" description="Disordered" evidence="1">
    <location>
        <begin position="1"/>
        <end position="24"/>
    </location>
</feature>
<organism evidence="2 3">
    <name type="scientific">Desulfocurvibacter africanus PCS</name>
    <dbReference type="NCBI Taxonomy" id="1262666"/>
    <lineage>
        <taxon>Bacteria</taxon>
        <taxon>Pseudomonadati</taxon>
        <taxon>Thermodesulfobacteriota</taxon>
        <taxon>Desulfovibrionia</taxon>
        <taxon>Desulfovibrionales</taxon>
        <taxon>Desulfovibrionaceae</taxon>
        <taxon>Desulfocurvibacter</taxon>
    </lineage>
</organism>
<reference evidence="2 3" key="1">
    <citation type="journal article" date="2013" name="Genome Announc.">
        <title>Draft Genome Sequence for Desulfovibrio africanus Strain PCS.</title>
        <authorList>
            <person name="Brown S.D."/>
            <person name="Utturkar S.M."/>
            <person name="Arkin A.P."/>
            <person name="Deutschbauer A.M."/>
            <person name="Elias D.A."/>
            <person name="Hazen T.C."/>
            <person name="Chakraborty R."/>
        </authorList>
    </citation>
    <scope>NUCLEOTIDE SEQUENCE [LARGE SCALE GENOMIC DNA]</scope>
    <source>
        <strain evidence="2 3">PCS</strain>
    </source>
</reference>
<protein>
    <submittedName>
        <fullName evidence="2">Uncharacterized protein</fullName>
    </submittedName>
</protein>
<comment type="caution">
    <text evidence="2">The sequence shown here is derived from an EMBL/GenBank/DDBJ whole genome shotgun (WGS) entry which is preliminary data.</text>
</comment>
<evidence type="ECO:0000256" key="1">
    <source>
        <dbReference type="SAM" id="MobiDB-lite"/>
    </source>
</evidence>
<proteinExistence type="predicted"/>
<accession>M5Q2D4</accession>